<protein>
    <submittedName>
        <fullName evidence="15">Ligand-gated channel</fullName>
    </submittedName>
</protein>
<feature type="domain" description="TonB-dependent receptor plug" evidence="14">
    <location>
        <begin position="51"/>
        <end position="160"/>
    </location>
</feature>
<keyword evidence="9 10" id="KW-0998">Cell outer membrane</keyword>
<evidence type="ECO:0000256" key="9">
    <source>
        <dbReference type="ARBA" id="ARBA00023237"/>
    </source>
</evidence>
<dbReference type="PANTHER" id="PTHR30069:SF29">
    <property type="entry name" value="HEMOGLOBIN AND HEMOGLOBIN-HAPTOGLOBIN-BINDING PROTEIN 1-RELATED"/>
    <property type="match status" value="1"/>
</dbReference>
<dbReference type="OrthoDB" id="9760333at2"/>
<evidence type="ECO:0000256" key="7">
    <source>
        <dbReference type="ARBA" id="ARBA00023136"/>
    </source>
</evidence>
<dbReference type="AlphaFoldDB" id="A0A0B2BS76"/>
<name>A0A0B2BS76_9SPHN</name>
<evidence type="ECO:0000256" key="8">
    <source>
        <dbReference type="ARBA" id="ARBA00023170"/>
    </source>
</evidence>
<dbReference type="Gene3D" id="2.40.170.20">
    <property type="entry name" value="TonB-dependent receptor, beta-barrel domain"/>
    <property type="match status" value="1"/>
</dbReference>
<proteinExistence type="inferred from homology"/>
<evidence type="ECO:0000256" key="4">
    <source>
        <dbReference type="ARBA" id="ARBA00022692"/>
    </source>
</evidence>
<evidence type="ECO:0000256" key="1">
    <source>
        <dbReference type="ARBA" id="ARBA00004571"/>
    </source>
</evidence>
<evidence type="ECO:0000256" key="12">
    <source>
        <dbReference type="SAM" id="SignalP"/>
    </source>
</evidence>
<comment type="subcellular location">
    <subcellularLocation>
        <location evidence="1 10">Cell outer membrane</location>
        <topology evidence="1 10">Multi-pass membrane protein</topology>
    </subcellularLocation>
</comment>
<keyword evidence="7 10" id="KW-0472">Membrane</keyword>
<keyword evidence="4 10" id="KW-0812">Transmembrane</keyword>
<dbReference type="Pfam" id="PF00593">
    <property type="entry name" value="TonB_dep_Rec_b-barrel"/>
    <property type="match status" value="1"/>
</dbReference>
<dbReference type="GO" id="GO:0015344">
    <property type="term" value="F:siderophore uptake transmembrane transporter activity"/>
    <property type="evidence" value="ECO:0007669"/>
    <property type="project" value="TreeGrafter"/>
</dbReference>
<feature type="chain" id="PRO_5002088009" evidence="12">
    <location>
        <begin position="24"/>
        <end position="658"/>
    </location>
</feature>
<keyword evidence="8" id="KW-0675">Receptor</keyword>
<dbReference type="InterPro" id="IPR036942">
    <property type="entry name" value="Beta-barrel_TonB_sf"/>
</dbReference>
<evidence type="ECO:0000256" key="11">
    <source>
        <dbReference type="RuleBase" id="RU003357"/>
    </source>
</evidence>
<evidence type="ECO:0000313" key="16">
    <source>
        <dbReference type="Proteomes" id="UP000030988"/>
    </source>
</evidence>
<evidence type="ECO:0000259" key="14">
    <source>
        <dbReference type="Pfam" id="PF07715"/>
    </source>
</evidence>
<comment type="caution">
    <text evidence="15">The sequence shown here is derived from an EMBL/GenBank/DDBJ whole genome shotgun (WGS) entry which is preliminary data.</text>
</comment>
<keyword evidence="5 12" id="KW-0732">Signal</keyword>
<dbReference type="InterPro" id="IPR012910">
    <property type="entry name" value="Plug_dom"/>
</dbReference>
<dbReference type="PROSITE" id="PS52016">
    <property type="entry name" value="TONB_DEPENDENT_REC_3"/>
    <property type="match status" value="1"/>
</dbReference>
<keyword evidence="16" id="KW-1185">Reference proteome</keyword>
<evidence type="ECO:0000256" key="3">
    <source>
        <dbReference type="ARBA" id="ARBA00022452"/>
    </source>
</evidence>
<dbReference type="Pfam" id="PF07715">
    <property type="entry name" value="Plug"/>
    <property type="match status" value="1"/>
</dbReference>
<dbReference type="InterPro" id="IPR037066">
    <property type="entry name" value="Plug_dom_sf"/>
</dbReference>
<keyword evidence="2 10" id="KW-0813">Transport</keyword>
<gene>
    <name evidence="15" type="ORF">PK98_14625</name>
</gene>
<dbReference type="STRING" id="1572751.PK98_14625"/>
<dbReference type="GO" id="GO:0009279">
    <property type="term" value="C:cell outer membrane"/>
    <property type="evidence" value="ECO:0007669"/>
    <property type="project" value="UniProtKB-SubCell"/>
</dbReference>
<evidence type="ECO:0000313" key="15">
    <source>
        <dbReference type="EMBL" id="KHL24219.1"/>
    </source>
</evidence>
<dbReference type="InterPro" id="IPR000531">
    <property type="entry name" value="Beta-barrel_TonB"/>
</dbReference>
<evidence type="ECO:0000259" key="13">
    <source>
        <dbReference type="Pfam" id="PF00593"/>
    </source>
</evidence>
<dbReference type="Gene3D" id="2.170.130.10">
    <property type="entry name" value="TonB-dependent receptor, plug domain"/>
    <property type="match status" value="1"/>
</dbReference>
<comment type="similarity">
    <text evidence="10 11">Belongs to the TonB-dependent receptor family.</text>
</comment>
<evidence type="ECO:0000256" key="5">
    <source>
        <dbReference type="ARBA" id="ARBA00022729"/>
    </source>
</evidence>
<organism evidence="15 16">
    <name type="scientific">Croceibacterium mercuriale</name>
    <dbReference type="NCBI Taxonomy" id="1572751"/>
    <lineage>
        <taxon>Bacteria</taxon>
        <taxon>Pseudomonadati</taxon>
        <taxon>Pseudomonadota</taxon>
        <taxon>Alphaproteobacteria</taxon>
        <taxon>Sphingomonadales</taxon>
        <taxon>Erythrobacteraceae</taxon>
        <taxon>Croceibacterium</taxon>
    </lineage>
</organism>
<reference evidence="15 16" key="1">
    <citation type="submission" date="2014-11" db="EMBL/GenBank/DDBJ databases">
        <title>Draft genome sequence of Kirrobacter mercurialis.</title>
        <authorList>
            <person name="Coil D.A."/>
            <person name="Eisen J.A."/>
        </authorList>
    </citation>
    <scope>NUCLEOTIDE SEQUENCE [LARGE SCALE GENOMIC DNA]</scope>
    <source>
        <strain evidence="15 16">Coronado</strain>
    </source>
</reference>
<dbReference type="EMBL" id="JTDN01000003">
    <property type="protein sequence ID" value="KHL24219.1"/>
    <property type="molecule type" value="Genomic_DNA"/>
</dbReference>
<dbReference type="GO" id="GO:0044718">
    <property type="term" value="P:siderophore transmembrane transport"/>
    <property type="evidence" value="ECO:0007669"/>
    <property type="project" value="TreeGrafter"/>
</dbReference>
<feature type="domain" description="TonB-dependent receptor-like beta-barrel" evidence="13">
    <location>
        <begin position="211"/>
        <end position="611"/>
    </location>
</feature>
<dbReference type="PANTHER" id="PTHR30069">
    <property type="entry name" value="TONB-DEPENDENT OUTER MEMBRANE RECEPTOR"/>
    <property type="match status" value="1"/>
</dbReference>
<evidence type="ECO:0000256" key="2">
    <source>
        <dbReference type="ARBA" id="ARBA00022448"/>
    </source>
</evidence>
<keyword evidence="6 11" id="KW-0798">TonB box</keyword>
<dbReference type="SUPFAM" id="SSF56935">
    <property type="entry name" value="Porins"/>
    <property type="match status" value="1"/>
</dbReference>
<evidence type="ECO:0000256" key="6">
    <source>
        <dbReference type="ARBA" id="ARBA00023077"/>
    </source>
</evidence>
<accession>A0A0B2BS76</accession>
<feature type="signal peptide" evidence="12">
    <location>
        <begin position="1"/>
        <end position="23"/>
    </location>
</feature>
<keyword evidence="3 10" id="KW-1134">Transmembrane beta strand</keyword>
<sequence length="658" mass="71547">MTIRLRHALLVGVALLMPASTFAQEVQPDGHEIEEGEDEIIVQATRSGRQVQDEPVRVEVLGREEIEEKILMRPGNIALILSETGGLRVQITSPALGSANIRIQGMEGRYTQLLADGLPLYGGQASSLGLLQIPPTDLGQVEVIKGAASALYGPSALAGVINLVSRRPGDTFEAETLLNATSRNGQDATAYAASPLGGGLAGSITGGYHRQSRQDLDDDGWVDMPGFERWTVRPRLFWESDSGAEVFLTAGAMTENRVGGTLEGRTTPDGTAFRQGQDTDRFDIGLVAEAPLSDTLSVHLRGSGMTQGHRHQFGEVVENDRHGTAFAEASLSGAAGSTSWIGGVAYQRDTFRSQTFSIFDYTYEVPSVFGQLEQDLSPDLTMAGSARLDFHNKFGTQFSPGLSLLYRPGFWTVRLSGGRGFYAPTPFVEEIEAAGLSRLAPIEGLEVETATNASVDLGYKRGPLEANVTLFGANMRNTTELLPLDVPGGVSRVRLINLPGTTRTRGTELLLRYRWEDLALTGSYVYVDADEESPDGSGRRRVPLTPKHTAGLVAMWEQHDKGRLGLEIYYTGRQSLDDNPYRTRSRPYFEVGLMGEIAVGNARLFLNAENIFGTRQTQYDPLLRPTRAADGRWTVDAWAPLEGFVLNGGVRFRFGGSE</sequence>
<evidence type="ECO:0000256" key="10">
    <source>
        <dbReference type="PROSITE-ProRule" id="PRU01360"/>
    </source>
</evidence>
<dbReference type="InterPro" id="IPR039426">
    <property type="entry name" value="TonB-dep_rcpt-like"/>
</dbReference>
<dbReference type="Proteomes" id="UP000030988">
    <property type="component" value="Unassembled WGS sequence"/>
</dbReference>